<dbReference type="Proteomes" id="UP000740926">
    <property type="component" value="Unassembled WGS sequence"/>
</dbReference>
<keyword evidence="3" id="KW-1185">Reference proteome</keyword>
<dbReference type="EMBL" id="JAANIU010011043">
    <property type="protein sequence ID" value="KAG1531320.1"/>
    <property type="molecule type" value="Genomic_DNA"/>
</dbReference>
<feature type="compositionally biased region" description="Low complexity" evidence="1">
    <location>
        <begin position="8"/>
        <end position="43"/>
    </location>
</feature>
<organism evidence="2 3">
    <name type="scientific">Rhizopus delemar</name>
    <dbReference type="NCBI Taxonomy" id="936053"/>
    <lineage>
        <taxon>Eukaryota</taxon>
        <taxon>Fungi</taxon>
        <taxon>Fungi incertae sedis</taxon>
        <taxon>Mucoromycota</taxon>
        <taxon>Mucoromycotina</taxon>
        <taxon>Mucoromycetes</taxon>
        <taxon>Mucorales</taxon>
        <taxon>Mucorineae</taxon>
        <taxon>Rhizopodaceae</taxon>
        <taxon>Rhizopus</taxon>
    </lineage>
</organism>
<name>A0A9P6XSJ7_9FUNG</name>
<accession>A0A9P6XSJ7</accession>
<proteinExistence type="predicted"/>
<gene>
    <name evidence="2" type="ORF">G6F50_016765</name>
</gene>
<sequence length="106" mass="10688">MMDCMSQGSIGASVASRSAAGSPAPSTHAANATPGGAAGGAAQRGRVGAAGCLRGGFHGRGHGSQHRRAVRFDGVERARLDQGFDGTGRLPCARAGCLRLRPGRYL</sequence>
<evidence type="ECO:0000313" key="2">
    <source>
        <dbReference type="EMBL" id="KAG1531320.1"/>
    </source>
</evidence>
<protein>
    <submittedName>
        <fullName evidence="2">Uncharacterized protein</fullName>
    </submittedName>
</protein>
<dbReference type="AlphaFoldDB" id="A0A9P6XSJ7"/>
<comment type="caution">
    <text evidence="2">The sequence shown here is derived from an EMBL/GenBank/DDBJ whole genome shotgun (WGS) entry which is preliminary data.</text>
</comment>
<feature type="region of interest" description="Disordered" evidence="1">
    <location>
        <begin position="1"/>
        <end position="43"/>
    </location>
</feature>
<reference evidence="2 3" key="1">
    <citation type="journal article" date="2020" name="Microb. Genom.">
        <title>Genetic diversity of clinical and environmental Mucorales isolates obtained from an investigation of mucormycosis cases among solid organ transplant recipients.</title>
        <authorList>
            <person name="Nguyen M.H."/>
            <person name="Kaul D."/>
            <person name="Muto C."/>
            <person name="Cheng S.J."/>
            <person name="Richter R.A."/>
            <person name="Bruno V.M."/>
            <person name="Liu G."/>
            <person name="Beyhan S."/>
            <person name="Sundermann A.J."/>
            <person name="Mounaud S."/>
            <person name="Pasculle A.W."/>
            <person name="Nierman W.C."/>
            <person name="Driscoll E."/>
            <person name="Cumbie R."/>
            <person name="Clancy C.J."/>
            <person name="Dupont C.L."/>
        </authorList>
    </citation>
    <scope>NUCLEOTIDE SEQUENCE [LARGE SCALE GENOMIC DNA]</scope>
    <source>
        <strain evidence="2 3">GL24</strain>
    </source>
</reference>
<evidence type="ECO:0000313" key="3">
    <source>
        <dbReference type="Proteomes" id="UP000740926"/>
    </source>
</evidence>
<evidence type="ECO:0000256" key="1">
    <source>
        <dbReference type="SAM" id="MobiDB-lite"/>
    </source>
</evidence>